<dbReference type="Proteomes" id="UP000310458">
    <property type="component" value="Unassembled WGS sequence"/>
</dbReference>
<dbReference type="InterPro" id="IPR027417">
    <property type="entry name" value="P-loop_NTPase"/>
</dbReference>
<comment type="caution">
    <text evidence="5">The sequence shown here is derived from an EMBL/GenBank/DDBJ whole genome shotgun (WGS) entry which is preliminary data.</text>
</comment>
<dbReference type="PANTHER" id="PTHR24220">
    <property type="entry name" value="IMPORT ATP-BINDING PROTEIN"/>
    <property type="match status" value="1"/>
</dbReference>
<dbReference type="InterPro" id="IPR017871">
    <property type="entry name" value="ABC_transporter-like_CS"/>
</dbReference>
<dbReference type="InterPro" id="IPR003439">
    <property type="entry name" value="ABC_transporter-like_ATP-bd"/>
</dbReference>
<keyword evidence="3 5" id="KW-0067">ATP-binding</keyword>
<dbReference type="GO" id="GO:0098796">
    <property type="term" value="C:membrane protein complex"/>
    <property type="evidence" value="ECO:0007669"/>
    <property type="project" value="UniProtKB-ARBA"/>
</dbReference>
<evidence type="ECO:0000259" key="4">
    <source>
        <dbReference type="PROSITE" id="PS50893"/>
    </source>
</evidence>
<keyword evidence="1" id="KW-0813">Transport</keyword>
<keyword evidence="6" id="KW-1185">Reference proteome</keyword>
<evidence type="ECO:0000313" key="5">
    <source>
        <dbReference type="EMBL" id="TLQ01014.1"/>
    </source>
</evidence>
<evidence type="ECO:0000313" key="6">
    <source>
        <dbReference type="Proteomes" id="UP000310458"/>
    </source>
</evidence>
<dbReference type="PANTHER" id="PTHR24220:SF685">
    <property type="entry name" value="ABC TRANSPORTER RELATED"/>
    <property type="match status" value="1"/>
</dbReference>
<dbReference type="EMBL" id="VAVZ01000002">
    <property type="protein sequence ID" value="TLQ01014.1"/>
    <property type="molecule type" value="Genomic_DNA"/>
</dbReference>
<dbReference type="AlphaFoldDB" id="A0A5R9BK11"/>
<dbReference type="RefSeq" id="WP_138251639.1">
    <property type="nucleotide sequence ID" value="NZ_VAVZ01000002.1"/>
</dbReference>
<dbReference type="GO" id="GO:0005524">
    <property type="term" value="F:ATP binding"/>
    <property type="evidence" value="ECO:0007669"/>
    <property type="project" value="UniProtKB-KW"/>
</dbReference>
<dbReference type="GO" id="GO:0005886">
    <property type="term" value="C:plasma membrane"/>
    <property type="evidence" value="ECO:0007669"/>
    <property type="project" value="TreeGrafter"/>
</dbReference>
<sequence length="270" mass="28080">MTTLAKTTVQAAVRAEALTKTYGAGNAAVRPLQNLTVSFPAGRFTAVMGPSGSGKSTLMHVLAGLDTPDGGDITLATDRGPISLTGLTEKQLTRVRRDSIGFIFQAYNLIPAMTAEENIVLPSSLGGRAQVDKTFFRHVVDRLGLTDRLHHRPFELSGGQQQRVAVARALVARPSVVFADEPTGNLDQASGAEVLDLLRTAVDEFGQTVIMVTHDAAAAAVADSTVLLADGRVVQTREEPSAEELAAAMLHAGSVVGAPAAGQATDGGVS</sequence>
<evidence type="ECO:0000256" key="1">
    <source>
        <dbReference type="ARBA" id="ARBA00022448"/>
    </source>
</evidence>
<dbReference type="InterPro" id="IPR003593">
    <property type="entry name" value="AAA+_ATPase"/>
</dbReference>
<proteinExistence type="predicted"/>
<dbReference type="Pfam" id="PF00005">
    <property type="entry name" value="ABC_tran"/>
    <property type="match status" value="1"/>
</dbReference>
<dbReference type="CDD" id="cd03255">
    <property type="entry name" value="ABC_MJ0796_LolCDE_FtsE"/>
    <property type="match status" value="1"/>
</dbReference>
<dbReference type="InterPro" id="IPR015854">
    <property type="entry name" value="ABC_transpr_LolD-like"/>
</dbReference>
<keyword evidence="2" id="KW-0547">Nucleotide-binding</keyword>
<name>A0A5R9BK11_9MICC</name>
<protein>
    <submittedName>
        <fullName evidence="5">ABC transporter ATP-binding protein</fullName>
    </submittedName>
</protein>
<evidence type="ECO:0000256" key="2">
    <source>
        <dbReference type="ARBA" id="ARBA00022741"/>
    </source>
</evidence>
<accession>A0A5R9BK11</accession>
<dbReference type="PROSITE" id="PS50893">
    <property type="entry name" value="ABC_TRANSPORTER_2"/>
    <property type="match status" value="1"/>
</dbReference>
<dbReference type="OrthoDB" id="9778572at2"/>
<organism evidence="5 6">
    <name type="scientific">Nesterenkonia salmonea</name>
    <dbReference type="NCBI Taxonomy" id="1804987"/>
    <lineage>
        <taxon>Bacteria</taxon>
        <taxon>Bacillati</taxon>
        <taxon>Actinomycetota</taxon>
        <taxon>Actinomycetes</taxon>
        <taxon>Micrococcales</taxon>
        <taxon>Micrococcaceae</taxon>
        <taxon>Nesterenkonia</taxon>
    </lineage>
</organism>
<dbReference type="GO" id="GO:0016887">
    <property type="term" value="F:ATP hydrolysis activity"/>
    <property type="evidence" value="ECO:0007669"/>
    <property type="project" value="InterPro"/>
</dbReference>
<gene>
    <name evidence="5" type="ORF">FEF26_00810</name>
</gene>
<evidence type="ECO:0000256" key="3">
    <source>
        <dbReference type="ARBA" id="ARBA00022840"/>
    </source>
</evidence>
<dbReference type="SUPFAM" id="SSF52540">
    <property type="entry name" value="P-loop containing nucleoside triphosphate hydrolases"/>
    <property type="match status" value="1"/>
</dbReference>
<dbReference type="InterPro" id="IPR017911">
    <property type="entry name" value="MacB-like_ATP-bd"/>
</dbReference>
<dbReference type="PROSITE" id="PS00211">
    <property type="entry name" value="ABC_TRANSPORTER_1"/>
    <property type="match status" value="1"/>
</dbReference>
<dbReference type="SMART" id="SM00382">
    <property type="entry name" value="AAA"/>
    <property type="match status" value="1"/>
</dbReference>
<dbReference type="GO" id="GO:0022857">
    <property type="term" value="F:transmembrane transporter activity"/>
    <property type="evidence" value="ECO:0007669"/>
    <property type="project" value="TreeGrafter"/>
</dbReference>
<reference evidence="5 6" key="1">
    <citation type="submission" date="2019-05" db="EMBL/GenBank/DDBJ databases">
        <title>Nesterenkonia sp. GY074 isolated from the Southern Atlantic Ocean.</title>
        <authorList>
            <person name="Zhang G."/>
        </authorList>
    </citation>
    <scope>NUCLEOTIDE SEQUENCE [LARGE SCALE GENOMIC DNA]</scope>
    <source>
        <strain evidence="5 6">GY074</strain>
    </source>
</reference>
<dbReference type="Gene3D" id="3.40.50.300">
    <property type="entry name" value="P-loop containing nucleotide triphosphate hydrolases"/>
    <property type="match status" value="1"/>
</dbReference>
<feature type="domain" description="ABC transporter" evidence="4">
    <location>
        <begin position="13"/>
        <end position="255"/>
    </location>
</feature>
<dbReference type="FunFam" id="3.40.50.300:FF:000032">
    <property type="entry name" value="Export ABC transporter ATP-binding protein"/>
    <property type="match status" value="1"/>
</dbReference>